<evidence type="ECO:0000313" key="1">
    <source>
        <dbReference type="EMBL" id="GAF99768.1"/>
    </source>
</evidence>
<organism evidence="1">
    <name type="scientific">marine sediment metagenome</name>
    <dbReference type="NCBI Taxonomy" id="412755"/>
    <lineage>
        <taxon>unclassified sequences</taxon>
        <taxon>metagenomes</taxon>
        <taxon>ecological metagenomes</taxon>
    </lineage>
</organism>
<sequence length="92" mass="10429">MKGSEISLTREEACAVGDQLYYWVDAAMGSLTDMGINELILKNILKKMRFARSNIELTKDDVKILSDAMDEYITMNKIDIILEVSNKLRVPS</sequence>
<accession>X0U1V3</accession>
<gene>
    <name evidence="1" type="ORF">S01H1_43265</name>
</gene>
<comment type="caution">
    <text evidence="1">The sequence shown here is derived from an EMBL/GenBank/DDBJ whole genome shotgun (WGS) entry which is preliminary data.</text>
</comment>
<protein>
    <submittedName>
        <fullName evidence="1">Uncharacterized protein</fullName>
    </submittedName>
</protein>
<proteinExistence type="predicted"/>
<name>X0U1V3_9ZZZZ</name>
<dbReference type="AlphaFoldDB" id="X0U1V3"/>
<reference evidence="1" key="1">
    <citation type="journal article" date="2014" name="Front. Microbiol.">
        <title>High frequency of phylogenetically diverse reductive dehalogenase-homologous genes in deep subseafloor sedimentary metagenomes.</title>
        <authorList>
            <person name="Kawai M."/>
            <person name="Futagami T."/>
            <person name="Toyoda A."/>
            <person name="Takaki Y."/>
            <person name="Nishi S."/>
            <person name="Hori S."/>
            <person name="Arai W."/>
            <person name="Tsubouchi T."/>
            <person name="Morono Y."/>
            <person name="Uchiyama I."/>
            <person name="Ito T."/>
            <person name="Fujiyama A."/>
            <person name="Inagaki F."/>
            <person name="Takami H."/>
        </authorList>
    </citation>
    <scope>NUCLEOTIDE SEQUENCE</scope>
    <source>
        <strain evidence="1">Expedition CK06-06</strain>
    </source>
</reference>
<dbReference type="EMBL" id="BARS01027556">
    <property type="protein sequence ID" value="GAF99768.1"/>
    <property type="molecule type" value="Genomic_DNA"/>
</dbReference>